<gene>
    <name evidence="1" type="primary">bstC</name>
    <name evidence="1" type="ORF">Q9L42_015355</name>
</gene>
<protein>
    <submittedName>
        <fullName evidence="1">Sterol transporter outer membrane protein BstC</fullName>
    </submittedName>
</protein>
<evidence type="ECO:0000313" key="1">
    <source>
        <dbReference type="EMBL" id="XBS19724.1"/>
    </source>
</evidence>
<dbReference type="Proteomes" id="UP001225378">
    <property type="component" value="Chromosome"/>
</dbReference>
<proteinExistence type="predicted"/>
<dbReference type="RefSeq" id="WP_349431360.1">
    <property type="nucleotide sequence ID" value="NZ_CP157743.1"/>
</dbReference>
<evidence type="ECO:0000313" key="2">
    <source>
        <dbReference type="Proteomes" id="UP001225378"/>
    </source>
</evidence>
<organism evidence="1 2">
    <name type="scientific">Methylomarinum roseum</name>
    <dbReference type="NCBI Taxonomy" id="3067653"/>
    <lineage>
        <taxon>Bacteria</taxon>
        <taxon>Pseudomonadati</taxon>
        <taxon>Pseudomonadota</taxon>
        <taxon>Gammaproteobacteria</taxon>
        <taxon>Methylococcales</taxon>
        <taxon>Methylococcaceae</taxon>
        <taxon>Methylomarinum</taxon>
    </lineage>
</organism>
<dbReference type="PROSITE" id="PS51257">
    <property type="entry name" value="PROKAR_LIPOPROTEIN"/>
    <property type="match status" value="1"/>
</dbReference>
<reference evidence="1 2" key="1">
    <citation type="journal article" date="2024" name="Microbiology">
        <title>Methylomarinum rosea sp. nov., a novel halophilic methanotrophic bacterium from the hypersaline Lake Elton.</title>
        <authorList>
            <person name="Suleimanov R.Z."/>
            <person name="Oshkin I.Y."/>
            <person name="Danilova O.V."/>
            <person name="Suzina N.E."/>
            <person name="Dedysh S.N."/>
        </authorList>
    </citation>
    <scope>NUCLEOTIDE SEQUENCE [LARGE SCALE GENOMIC DNA]</scope>
    <source>
        <strain evidence="1 2">Ch1-1</strain>
    </source>
</reference>
<dbReference type="NCBIfam" id="NF045602">
    <property type="entry name" value="BstC"/>
    <property type="match status" value="1"/>
</dbReference>
<keyword evidence="2" id="KW-1185">Reference proteome</keyword>
<name>A0AAU7NS10_9GAMM</name>
<dbReference type="InterPro" id="IPR038537">
    <property type="entry name" value="TatT_sf"/>
</dbReference>
<dbReference type="EMBL" id="CP157743">
    <property type="protein sequence ID" value="XBS19724.1"/>
    <property type="molecule type" value="Genomic_DNA"/>
</dbReference>
<dbReference type="AlphaFoldDB" id="A0AAU7NS10"/>
<sequence length="269" mass="29929">MRRFLCSTIAISTFLAGCAELRSDPVGFEDLADCPEQTTAGLINRQNRLGPTSNSQSLQCALIFLRNSDDPRLRRSPLASRLCLHLAEREPDQTKREQLAAEGVAFAEAALARDGADDGALHYYLAANLGLVVREHIALAMNNLERLEREMQQALILNPDIDHGGPLRLLGALYLKAPAWPTGIGDIDKSLTLLARAVEQHPEHPLNHLFYAQALWHEDYETNLGQVKTEFALGESLLTEADWGHNVVPWKNEFIEFAQEIGQIESSNR</sequence>
<accession>A0AAU7NS10</accession>
<dbReference type="InterPro" id="IPR054675">
    <property type="entry name" value="BstC"/>
</dbReference>
<dbReference type="KEGG" id="mech:Q9L42_015355"/>
<dbReference type="Gene3D" id="1.25.40.920">
    <property type="entry name" value="TRAP transporter T-component"/>
    <property type="match status" value="1"/>
</dbReference>